<keyword evidence="2" id="KW-1185">Reference proteome</keyword>
<proteinExistence type="predicted"/>
<comment type="caution">
    <text evidence="1">The sequence shown here is derived from an EMBL/GenBank/DDBJ whole genome shotgun (WGS) entry which is preliminary data.</text>
</comment>
<evidence type="ECO:0000313" key="1">
    <source>
        <dbReference type="EMBL" id="OKA03752.1"/>
    </source>
</evidence>
<dbReference type="EMBL" id="LOBU02000028">
    <property type="protein sequence ID" value="OKA03752.1"/>
    <property type="molecule type" value="Genomic_DNA"/>
</dbReference>
<feature type="non-terminal residue" evidence="1">
    <location>
        <position position="84"/>
    </location>
</feature>
<evidence type="ECO:0000313" key="2">
    <source>
        <dbReference type="Proteomes" id="UP000186883"/>
    </source>
</evidence>
<name>A0ABX3DGZ9_9PSEU</name>
<reference evidence="1" key="1">
    <citation type="submission" date="2016-11" db="EMBL/GenBank/DDBJ databases">
        <title>Genome sequencing of Amycolatopsis regifaucium.</title>
        <authorList>
            <person name="Mayilraj S."/>
            <person name="Kaur N."/>
        </authorList>
    </citation>
    <scope>NUCLEOTIDE SEQUENCE [LARGE SCALE GENOMIC DNA]</scope>
    <source>
        <strain evidence="1">GY080</strain>
    </source>
</reference>
<gene>
    <name evidence="1" type="ORF">ATP06_0234510</name>
</gene>
<protein>
    <submittedName>
        <fullName evidence="1">Uncharacterized protein</fullName>
    </submittedName>
</protein>
<dbReference type="Proteomes" id="UP000186883">
    <property type="component" value="Unassembled WGS sequence"/>
</dbReference>
<sequence length="84" mass="9123">MQPQGWAEMYVRSWLSSGRDDSTGMEAFYPAGMKSTRAVGTQIPVDTSTLSVVSPRPGSWTVIVATNLLAPSRQIGEDQVDEYG</sequence>
<accession>A0ABX3DGZ9</accession>
<organism evidence="1 2">
    <name type="scientific">Amycolatopsis regifaucium</name>
    <dbReference type="NCBI Taxonomy" id="546365"/>
    <lineage>
        <taxon>Bacteria</taxon>
        <taxon>Bacillati</taxon>
        <taxon>Actinomycetota</taxon>
        <taxon>Actinomycetes</taxon>
        <taxon>Pseudonocardiales</taxon>
        <taxon>Pseudonocardiaceae</taxon>
        <taxon>Amycolatopsis</taxon>
    </lineage>
</organism>